<proteinExistence type="predicted"/>
<reference evidence="2" key="1">
    <citation type="journal article" date="2021" name="PeerJ">
        <title>Extensive microbial diversity within the chicken gut microbiome revealed by metagenomics and culture.</title>
        <authorList>
            <person name="Gilroy R."/>
            <person name="Ravi A."/>
            <person name="Getino M."/>
            <person name="Pursley I."/>
            <person name="Horton D.L."/>
            <person name="Alikhan N.F."/>
            <person name="Baker D."/>
            <person name="Gharbi K."/>
            <person name="Hall N."/>
            <person name="Watson M."/>
            <person name="Adriaenssens E.M."/>
            <person name="Foster-Nyarko E."/>
            <person name="Jarju S."/>
            <person name="Secka A."/>
            <person name="Antonio M."/>
            <person name="Oren A."/>
            <person name="Chaudhuri R.R."/>
            <person name="La Ragione R."/>
            <person name="Hildebrand F."/>
            <person name="Pallen M.J."/>
        </authorList>
    </citation>
    <scope>NUCLEOTIDE SEQUENCE</scope>
    <source>
        <strain evidence="2">ChiSxjej5B17-1746</strain>
    </source>
</reference>
<dbReference type="InterPro" id="IPR007820">
    <property type="entry name" value="AbrB_fam"/>
</dbReference>
<feature type="transmembrane region" description="Helical" evidence="1">
    <location>
        <begin position="136"/>
        <end position="158"/>
    </location>
</feature>
<dbReference type="AlphaFoldDB" id="A0A9D1R1Q1"/>
<feature type="transmembrane region" description="Helical" evidence="1">
    <location>
        <begin position="25"/>
        <end position="41"/>
    </location>
</feature>
<keyword evidence="1" id="KW-0812">Transmembrane</keyword>
<dbReference type="InterPro" id="IPR017516">
    <property type="entry name" value="AbrB_dup"/>
</dbReference>
<keyword evidence="1" id="KW-0472">Membrane</keyword>
<sequence>MTTILLLLLCGAAGGFVFEWFHLPGGAMTGAIVAVIILKSFSALPQAAFPRPFQFAVYVGLGVLVGNMYRPEMLLAVRDTWPVLLLSTVLVLVAGMLIAVLVYKFGHLDVTSAYLATSPGGLNVVVGLAADVGPNAPIVLAYQMVRLYAIILTVPLAAKILHRLLH</sequence>
<dbReference type="GO" id="GO:0010468">
    <property type="term" value="P:regulation of gene expression"/>
    <property type="evidence" value="ECO:0007669"/>
    <property type="project" value="InterPro"/>
</dbReference>
<dbReference type="PANTHER" id="PTHR38457">
    <property type="entry name" value="REGULATOR ABRB-RELATED"/>
    <property type="match status" value="1"/>
</dbReference>
<accession>A0A9D1R1Q1</accession>
<dbReference type="NCBIfam" id="TIGR03082">
    <property type="entry name" value="Gneg_AbrB_dup"/>
    <property type="match status" value="1"/>
</dbReference>
<dbReference type="Pfam" id="PF05145">
    <property type="entry name" value="AbrB"/>
    <property type="match status" value="1"/>
</dbReference>
<feature type="transmembrane region" description="Helical" evidence="1">
    <location>
        <begin position="81"/>
        <end position="103"/>
    </location>
</feature>
<comment type="caution">
    <text evidence="2">The sequence shown here is derived from an EMBL/GenBank/DDBJ whole genome shotgun (WGS) entry which is preliminary data.</text>
</comment>
<feature type="transmembrane region" description="Helical" evidence="1">
    <location>
        <begin position="53"/>
        <end position="69"/>
    </location>
</feature>
<name>A0A9D1R1Q1_9BACT</name>
<evidence type="ECO:0000313" key="3">
    <source>
        <dbReference type="Proteomes" id="UP000824264"/>
    </source>
</evidence>
<dbReference type="PANTHER" id="PTHR38457:SF1">
    <property type="entry name" value="REGULATOR ABRB-RELATED"/>
    <property type="match status" value="1"/>
</dbReference>
<keyword evidence="1" id="KW-1133">Transmembrane helix</keyword>
<reference evidence="2" key="2">
    <citation type="submission" date="2021-04" db="EMBL/GenBank/DDBJ databases">
        <authorList>
            <person name="Gilroy R."/>
        </authorList>
    </citation>
    <scope>NUCLEOTIDE SEQUENCE</scope>
    <source>
        <strain evidence="2">ChiSxjej5B17-1746</strain>
    </source>
</reference>
<evidence type="ECO:0000256" key="1">
    <source>
        <dbReference type="SAM" id="Phobius"/>
    </source>
</evidence>
<dbReference type="GO" id="GO:0016020">
    <property type="term" value="C:membrane"/>
    <property type="evidence" value="ECO:0007669"/>
    <property type="project" value="InterPro"/>
</dbReference>
<dbReference type="Proteomes" id="UP000824264">
    <property type="component" value="Unassembled WGS sequence"/>
</dbReference>
<gene>
    <name evidence="2" type="ORF">H9874_11010</name>
</gene>
<protein>
    <submittedName>
        <fullName evidence="2">AbrB family transcriptional regulator</fullName>
    </submittedName>
</protein>
<organism evidence="2 3">
    <name type="scientific">Candidatus Bilophila faecipullorum</name>
    <dbReference type="NCBI Taxonomy" id="2838482"/>
    <lineage>
        <taxon>Bacteria</taxon>
        <taxon>Pseudomonadati</taxon>
        <taxon>Thermodesulfobacteriota</taxon>
        <taxon>Desulfovibrionia</taxon>
        <taxon>Desulfovibrionales</taxon>
        <taxon>Desulfovibrionaceae</taxon>
        <taxon>Bilophila</taxon>
    </lineage>
</organism>
<dbReference type="EMBL" id="DXGI01000408">
    <property type="protein sequence ID" value="HIW79654.1"/>
    <property type="molecule type" value="Genomic_DNA"/>
</dbReference>
<evidence type="ECO:0000313" key="2">
    <source>
        <dbReference type="EMBL" id="HIW79654.1"/>
    </source>
</evidence>